<evidence type="ECO:0000256" key="6">
    <source>
        <dbReference type="ARBA" id="ARBA00022824"/>
    </source>
</evidence>
<dbReference type="GO" id="GO:0061723">
    <property type="term" value="P:glycophagy"/>
    <property type="evidence" value="ECO:0007669"/>
    <property type="project" value="TreeGrafter"/>
</dbReference>
<feature type="compositionally biased region" description="Low complexity" evidence="13">
    <location>
        <begin position="1008"/>
        <end position="1019"/>
    </location>
</feature>
<evidence type="ECO:0000256" key="7">
    <source>
        <dbReference type="ARBA" id="ARBA00023006"/>
    </source>
</evidence>
<evidence type="ECO:0000256" key="11">
    <source>
        <dbReference type="ARBA" id="ARBA00024615"/>
    </source>
</evidence>
<evidence type="ECO:0000256" key="5">
    <source>
        <dbReference type="ARBA" id="ARBA00022448"/>
    </source>
</evidence>
<name>A0A1E3PL31_9ASCO</name>
<evidence type="ECO:0000313" key="14">
    <source>
        <dbReference type="EMBL" id="ODQ66125.1"/>
    </source>
</evidence>
<dbReference type="GO" id="GO:0061709">
    <property type="term" value="P:reticulophagy"/>
    <property type="evidence" value="ECO:0007669"/>
    <property type="project" value="TreeGrafter"/>
</dbReference>
<proteinExistence type="inferred from homology"/>
<dbReference type="PANTHER" id="PTHR13190">
    <property type="entry name" value="AUTOPHAGY-RELATED 2, ISOFORM A"/>
    <property type="match status" value="1"/>
</dbReference>
<dbReference type="GO" id="GO:0061908">
    <property type="term" value="C:phagophore"/>
    <property type="evidence" value="ECO:0007669"/>
    <property type="project" value="TreeGrafter"/>
</dbReference>
<evidence type="ECO:0000256" key="13">
    <source>
        <dbReference type="SAM" id="MobiDB-lite"/>
    </source>
</evidence>
<evidence type="ECO:0000256" key="1">
    <source>
        <dbReference type="ARBA" id="ARBA00004406"/>
    </source>
</evidence>
<feature type="region of interest" description="Disordered" evidence="13">
    <location>
        <begin position="399"/>
        <end position="424"/>
    </location>
</feature>
<dbReference type="GO" id="GO:0034045">
    <property type="term" value="C:phagophore assembly site membrane"/>
    <property type="evidence" value="ECO:0007669"/>
    <property type="project" value="UniProtKB-SubCell"/>
</dbReference>
<dbReference type="GO" id="GO:0000422">
    <property type="term" value="P:autophagy of mitochondrion"/>
    <property type="evidence" value="ECO:0007669"/>
    <property type="project" value="TreeGrafter"/>
</dbReference>
<feature type="region of interest" description="Disordered" evidence="13">
    <location>
        <begin position="997"/>
        <end position="1019"/>
    </location>
</feature>
<comment type="catalytic activity">
    <reaction evidence="10">
        <text>a 1,2-diacyl-sn-glycero-3-phospho-L-serine(in) = a 1,2-diacyl-sn-glycero-3-phospho-L-serine(out)</text>
        <dbReference type="Rhea" id="RHEA:38663"/>
        <dbReference type="ChEBI" id="CHEBI:57262"/>
    </reaction>
</comment>
<dbReference type="EMBL" id="KV454409">
    <property type="protein sequence ID" value="ODQ66125.1"/>
    <property type="molecule type" value="Genomic_DNA"/>
</dbReference>
<feature type="region of interest" description="Disordered" evidence="13">
    <location>
        <begin position="1573"/>
        <end position="1592"/>
    </location>
</feature>
<comment type="catalytic activity">
    <reaction evidence="11">
        <text>a 1,2-diacyl-sn-glycero-3-phosphoethanolamine(in) = a 1,2-diacyl-sn-glycero-3-phosphoethanolamine(out)</text>
        <dbReference type="Rhea" id="RHEA:38895"/>
        <dbReference type="ChEBI" id="CHEBI:64612"/>
    </reaction>
</comment>
<sequence length="2236" mass="252950">MISSWKDNITNNFKYLTNNLNLSNFSYFPQFLQRRILKLLLTKLSLFSDLSLDDINFDLILSSNDTNSIKNGIRVYNLNFDPDKITLPNNIFLRDGTISELSIKVNYSQQDNPESTDEAKNVADKAGHKSNNTDGTKEGLEASENLLISLRDVELVFALKNNVFQSAKATEEQLRSFMNQTTQDLTQSIFMDLGSDEQEGEKIHELEASLLMNRSGQEPSISNVHTNTDSAAKISDIDTSESVFADFAKRLIKSVFNQMNITIDNLRVRLIINDSTILDVRIDQIKVFHDTATTDDKNLDIKRDKIVSIKKFEVVLLSKDRAPNSDLETSDPSAQYIPYEEEFEYNIPTSDSDESVSEYENSKKSLLHSMIFSHEEANSIYMSAMEGIDQSRYTYNNENEKNTLNDSVNTETLGTGDKNHSYVPVDSDSAKPRLIIVDTIELKFKDNDMVPNTIKKENWIDDKKDAFSLLPENISVEVGNIKLSLVYWPLVLHSLLDFFKPSTSKEAFTSKNTTKTKFQEKNKNTTPKTTSVFHIESVLVSSILFDFFAPLTHTGEFENSVTDAEGSLQLKLETVNLKTSHGPTSIYDFTIQNVYATSDGLGLTSPTRNVLSFDKNQPDPVDHDLVFQIKHLKETNTNAITLILSNSLRLNLCLNNIIAMTSLFNCQIQPLLDKIVKPNATGALDSPTRKVHYEFVVQCMSFEMAIYEHEHLTSLQETALLNIFMLPLSLREGVAKTAQVKVNLSSLNVNEPQTYATLNDVTLQISDFLPLFYTLDRVSVLDYNSGKEISTAVLQKLSIKSVKIHITSLKRIKETGTKLNNWRELNAKNKPPPRSPISTMDYRCESFDNREHRSVPQVLLDVVISKLSLWINFDRPLEIVRIHAGDIQTLLVKNNEHTDIQSRCFELSVSRNFNSEDCEIQDWSVIRVANPYLREFPTVSFDLHDFQICQVVFRNLEIEYHVRLLKLLSKFGEFEEMKDDLKKDAFEEETMTIGARQQRVKFDTGTKSSPPSSSSSSLSNEPLLKFPIYLIDCVIGLNPLNLASKALLNIQSSTTVVTVQRNYEEITINTDIRKAILLLIDDINVLKSLHEVMSPNRLFRERGGKSDGHRYSDRKGHENIDIDPSSCFIRQGYVRVASLTGGKIDIRAINIPAKDIMLAWSSSSLSSSISSSILRPSLPSSDSLYSASQQLIEKIRVEISNEYLTLHTCADSTQTLIQLLNDLKLPIESGSLLADIQNFIHVNGQPGENEEIKNLINEVEPDAFEAQKMGKFLDAEGIPSNGNEMQIKDEDFSSKVIHEFPGEQIQIRNQLQNLRLDTDANLEFIEGYYDMRNSTNYNSSTYNFGSNSTSHSNFSKIGSYPSGNEFASSELSKSTSNEYGTPTNGLNSELTNSLDADDFLNEDLRNIAGDNQNPSDDRSHFTTETSHHDIENDINYNTNGKNHHIFKQNYKYPFDKKPENVEFDMIQVTDPTLRIIDDHFVAKGDRRIIRKPAVKNPLTEKTNQNSSRALRSKHKITALNVIPIGIHIDNISSTKWFLHDGYDWKYTREKIRSFVDGIEKKVEQAYRNMEDDIGRSSASLSQTTDDRKNSGDGFNEVGDMLFNSIYISVPISQFGEVDGDNEFMSDKNVHQKSLSANNCPNNIKMMINQEIDGLSDTETVASGGTNTNMSGATLTYKYDDNPTTRRAGSYHNYNPNVGKINTSERTVYKNYSNKKQSLKLRRSKRYKVEIDLKNLNMDLTIFIPNIDDTSIEKDGETLNVMNLKVEDFEIIDHLPSSTWNKFMTSMKTDNQGRELQREVGSSMIDVVMKNVKPNQKISASEIVMDVKVLPLRFHVDQDTLDFLTRFFEFKDDRNDERKTAAAIGSSREEFKEDIAFLQKFDIRTIKIRLDYKPKKVDYKGLRSGRTTEFMNFFNLEETNMVLRRIKLFGINGYPRLAQALNDIWLPDIKQNQLGDILAGVGPIKPMVSLAGGLRNLVISPVQEYRRDGKLMKSLKHGAVGFVRDTGEGLIRLGVKLAGGTQGVLESTEEVLDRNPKYRNGDDGPLDYDYNYGKDVDYGNGYNSTNPRNTDLYGLREEDEEGPLDSTYNDHNYYGFNHYPDDNGPQLPETTTQMTTMPLGATKSHYSNQPTSIRQGLNQAYTSLGQNLALTKDKFKDVRDQVVDRGSNEGAQAAMVALVKGTPAVVIRPMIGASEAVGKTLLGVHNQLNSSGYRNSDGVARKKAERMRRQTVEDKYK</sequence>
<dbReference type="GO" id="GO:0043495">
    <property type="term" value="F:protein-membrane adaptor activity"/>
    <property type="evidence" value="ECO:0007669"/>
    <property type="project" value="TreeGrafter"/>
</dbReference>
<evidence type="ECO:0000256" key="8">
    <source>
        <dbReference type="ARBA" id="ARBA00023055"/>
    </source>
</evidence>
<evidence type="ECO:0000256" key="2">
    <source>
        <dbReference type="ARBA" id="ARBA00004623"/>
    </source>
</evidence>
<keyword evidence="5" id="KW-0813">Transport</keyword>
<dbReference type="GO" id="GO:0032266">
    <property type="term" value="F:phosphatidylinositol-3-phosphate binding"/>
    <property type="evidence" value="ECO:0007669"/>
    <property type="project" value="TreeGrafter"/>
</dbReference>
<feature type="region of interest" description="Disordered" evidence="13">
    <location>
        <begin position="1365"/>
        <end position="1390"/>
    </location>
</feature>
<comment type="catalytic activity">
    <reaction evidence="12">
        <text>a 1,2-diacyl-sn-glycero-3-phosphocholine(in) = a 1,2-diacyl-sn-glycero-3-phosphocholine(out)</text>
        <dbReference type="Rhea" id="RHEA:38571"/>
        <dbReference type="ChEBI" id="CHEBI:57643"/>
    </reaction>
</comment>
<comment type="subcellular location">
    <subcellularLocation>
        <location evidence="1">Endoplasmic reticulum membrane</location>
        <topology evidence="1">Peripheral membrane protein</topology>
    </subcellularLocation>
    <subcellularLocation>
        <location evidence="2">Preautophagosomal structure membrane</location>
        <topology evidence="2">Peripheral membrane protein</topology>
    </subcellularLocation>
</comment>
<dbReference type="GO" id="GO:0006869">
    <property type="term" value="P:lipid transport"/>
    <property type="evidence" value="ECO:0007669"/>
    <property type="project" value="UniProtKB-KW"/>
</dbReference>
<dbReference type="InterPro" id="IPR026849">
    <property type="entry name" value="ATG2"/>
</dbReference>
<dbReference type="Pfam" id="PF13329">
    <property type="entry name" value="ATG2_CAD"/>
    <property type="match status" value="2"/>
</dbReference>
<dbReference type="PANTHER" id="PTHR13190:SF1">
    <property type="entry name" value="AUTOPHAGY-RELATED 2, ISOFORM A"/>
    <property type="match status" value="1"/>
</dbReference>
<organism evidence="14 15">
    <name type="scientific">Nadsonia fulvescens var. elongata DSM 6958</name>
    <dbReference type="NCBI Taxonomy" id="857566"/>
    <lineage>
        <taxon>Eukaryota</taxon>
        <taxon>Fungi</taxon>
        <taxon>Dikarya</taxon>
        <taxon>Ascomycota</taxon>
        <taxon>Saccharomycotina</taxon>
        <taxon>Dipodascomycetes</taxon>
        <taxon>Dipodascales</taxon>
        <taxon>Dipodascales incertae sedis</taxon>
        <taxon>Nadsonia</taxon>
    </lineage>
</organism>
<accession>A0A1E3PL31</accession>
<dbReference type="GO" id="GO:0005789">
    <property type="term" value="C:endoplasmic reticulum membrane"/>
    <property type="evidence" value="ECO:0007669"/>
    <property type="project" value="UniProtKB-SubCell"/>
</dbReference>
<evidence type="ECO:0000256" key="3">
    <source>
        <dbReference type="ARBA" id="ARBA00009714"/>
    </source>
</evidence>
<evidence type="ECO:0000256" key="9">
    <source>
        <dbReference type="ARBA" id="ARBA00023136"/>
    </source>
</evidence>
<feature type="compositionally biased region" description="Basic and acidic residues" evidence="13">
    <location>
        <begin position="117"/>
        <end position="127"/>
    </location>
</feature>
<keyword evidence="8" id="KW-0445">Lipid transport</keyword>
<gene>
    <name evidence="14" type="ORF">NADFUDRAFT_82983</name>
</gene>
<keyword evidence="15" id="KW-1185">Reference proteome</keyword>
<feature type="compositionally biased region" description="Polar residues" evidence="13">
    <location>
        <begin position="404"/>
        <end position="413"/>
    </location>
</feature>
<keyword evidence="7" id="KW-0072">Autophagy</keyword>
<evidence type="ECO:0000256" key="10">
    <source>
        <dbReference type="ARBA" id="ARBA00024479"/>
    </source>
</evidence>
<protein>
    <recommendedName>
        <fullName evidence="4">Autophagy-related protein 2</fullName>
    </recommendedName>
</protein>
<feature type="compositionally biased region" description="Basic and acidic residues" evidence="13">
    <location>
        <begin position="2218"/>
        <end position="2236"/>
    </location>
</feature>
<dbReference type="GO" id="GO:0034727">
    <property type="term" value="P:piecemeal microautophagy of the nucleus"/>
    <property type="evidence" value="ECO:0007669"/>
    <property type="project" value="TreeGrafter"/>
</dbReference>
<comment type="similarity">
    <text evidence="3">Belongs to the ATG2 family.</text>
</comment>
<keyword evidence="6" id="KW-0256">Endoplasmic reticulum</keyword>
<evidence type="ECO:0000313" key="15">
    <source>
        <dbReference type="Proteomes" id="UP000095009"/>
    </source>
</evidence>
<evidence type="ECO:0000256" key="4">
    <source>
        <dbReference type="ARBA" id="ARBA00018070"/>
    </source>
</evidence>
<dbReference type="Proteomes" id="UP000095009">
    <property type="component" value="Unassembled WGS sequence"/>
</dbReference>
<feature type="region of interest" description="Disordered" evidence="13">
    <location>
        <begin position="2208"/>
        <end position="2236"/>
    </location>
</feature>
<feature type="region of interest" description="Disordered" evidence="13">
    <location>
        <begin position="109"/>
        <end position="138"/>
    </location>
</feature>
<keyword evidence="9" id="KW-0472">Membrane</keyword>
<evidence type="ECO:0000256" key="12">
    <source>
        <dbReference type="ARBA" id="ARBA00024631"/>
    </source>
</evidence>
<reference evidence="14 15" key="1">
    <citation type="journal article" date="2016" name="Proc. Natl. Acad. Sci. U.S.A.">
        <title>Comparative genomics of biotechnologically important yeasts.</title>
        <authorList>
            <person name="Riley R."/>
            <person name="Haridas S."/>
            <person name="Wolfe K.H."/>
            <person name="Lopes M.R."/>
            <person name="Hittinger C.T."/>
            <person name="Goeker M."/>
            <person name="Salamov A.A."/>
            <person name="Wisecaver J.H."/>
            <person name="Long T.M."/>
            <person name="Calvey C.H."/>
            <person name="Aerts A.L."/>
            <person name="Barry K.W."/>
            <person name="Choi C."/>
            <person name="Clum A."/>
            <person name="Coughlan A.Y."/>
            <person name="Deshpande S."/>
            <person name="Douglass A.P."/>
            <person name="Hanson S.J."/>
            <person name="Klenk H.-P."/>
            <person name="LaButti K.M."/>
            <person name="Lapidus A."/>
            <person name="Lindquist E.A."/>
            <person name="Lipzen A.M."/>
            <person name="Meier-Kolthoff J.P."/>
            <person name="Ohm R.A."/>
            <person name="Otillar R.P."/>
            <person name="Pangilinan J.L."/>
            <person name="Peng Y."/>
            <person name="Rokas A."/>
            <person name="Rosa C.A."/>
            <person name="Scheuner C."/>
            <person name="Sibirny A.A."/>
            <person name="Slot J.C."/>
            <person name="Stielow J.B."/>
            <person name="Sun H."/>
            <person name="Kurtzman C.P."/>
            <person name="Blackwell M."/>
            <person name="Grigoriev I.V."/>
            <person name="Jeffries T.W."/>
        </authorList>
    </citation>
    <scope>NUCLEOTIDE SEQUENCE [LARGE SCALE GENOMIC DNA]</scope>
    <source>
        <strain evidence="14 15">DSM 6958</strain>
    </source>
</reference>
<dbReference type="OrthoDB" id="18982at2759"/>
<dbReference type="GO" id="GO:0000045">
    <property type="term" value="P:autophagosome assembly"/>
    <property type="evidence" value="ECO:0007669"/>
    <property type="project" value="TreeGrafter"/>
</dbReference>
<dbReference type="STRING" id="857566.A0A1E3PL31"/>